<accession>A0A0N9HN41</accession>
<dbReference type="InterPro" id="IPR040384">
    <property type="entry name" value="ORCKA/B"/>
</dbReference>
<dbReference type="EMBL" id="KR153838">
    <property type="protein sequence ID" value="ALG03261.1"/>
    <property type="molecule type" value="mRNA"/>
</dbReference>
<dbReference type="PANTHER" id="PTHR33864:SF1">
    <property type="entry name" value="NEUROPEPTIDE-LIKE PROTEIN"/>
    <property type="match status" value="1"/>
</dbReference>
<gene>
    <name evidence="2" type="primary">ep-2</name>
</gene>
<name>A0A0N9HN41_DAPPU</name>
<feature type="signal peptide" evidence="1">
    <location>
        <begin position="1"/>
        <end position="21"/>
    </location>
</feature>
<dbReference type="OrthoDB" id="10301003at2759"/>
<sequence length="114" mass="12749">MAKFATALVLVSLIAIALATAYPPRRNKNNGAVYQPASYNVPKKGYEPSYVQEKKYYSPPSPYDMMGYASESVPYYQKKGYKAQPSYVMKGSNYGSAYNTPYQKPKAYGGYTSY</sequence>
<feature type="chain" id="PRO_5006035307" evidence="1">
    <location>
        <begin position="22"/>
        <end position="114"/>
    </location>
</feature>
<keyword evidence="1" id="KW-0732">Signal</keyword>
<evidence type="ECO:0000313" key="2">
    <source>
        <dbReference type="EMBL" id="ALG03261.1"/>
    </source>
</evidence>
<dbReference type="AlphaFoldDB" id="A0A0N9HN41"/>
<evidence type="ECO:0000256" key="1">
    <source>
        <dbReference type="SAM" id="SignalP"/>
    </source>
</evidence>
<dbReference type="GO" id="GO:0005184">
    <property type="term" value="F:neuropeptide hormone activity"/>
    <property type="evidence" value="ECO:0007669"/>
    <property type="project" value="InterPro"/>
</dbReference>
<organism evidence="2">
    <name type="scientific">Daphnia pulex</name>
    <name type="common">Water flea</name>
    <dbReference type="NCBI Taxonomy" id="6669"/>
    <lineage>
        <taxon>Eukaryota</taxon>
        <taxon>Metazoa</taxon>
        <taxon>Ecdysozoa</taxon>
        <taxon>Arthropoda</taxon>
        <taxon>Crustacea</taxon>
        <taxon>Branchiopoda</taxon>
        <taxon>Diplostraca</taxon>
        <taxon>Cladocera</taxon>
        <taxon>Anomopoda</taxon>
        <taxon>Daphniidae</taxon>
        <taxon>Daphnia</taxon>
    </lineage>
</organism>
<protein>
    <submittedName>
        <fullName evidence="2">Epidermal cell-derived protein</fullName>
    </submittedName>
</protein>
<proteinExistence type="evidence at transcript level"/>
<reference evidence="2" key="1">
    <citation type="journal article" date="2015" name="Zool. Sci.">
        <title>Identification of up-regulated genes in the resting egg-producing water flea (Daphnia pulex) and analysis of their expression.</title>
        <authorList>
            <person name="Takahashi T."/>
            <person name="Ohnuma M."/>
        </authorList>
    </citation>
    <scope>NUCLEOTIDE SEQUENCE</scope>
</reference>
<dbReference type="PANTHER" id="PTHR33864">
    <property type="entry name" value="NEUROPEPTIDE-LIKE PROTEIN-RELATED"/>
    <property type="match status" value="1"/>
</dbReference>